<dbReference type="RefSeq" id="WP_390259781.1">
    <property type="nucleotide sequence ID" value="NZ_JBHUGH010000003.1"/>
</dbReference>
<protein>
    <recommendedName>
        <fullName evidence="2">UPF0235 protein ACFSGJ_04395</fullName>
    </recommendedName>
</protein>
<sequence length="89" mass="9446">MPKAPPADLAHLAQPGAQITVRVTPRAARDAVILTEDGQIRITVTAVPEDGKANRVVTRLLARAMGVAPGRLTLVRGAAARDKTFRLLD</sequence>
<dbReference type="InterPro" id="IPR003746">
    <property type="entry name" value="DUF167"/>
</dbReference>
<comment type="caution">
    <text evidence="3">The sequence shown here is derived from an EMBL/GenBank/DDBJ whole genome shotgun (WGS) entry which is preliminary data.</text>
</comment>
<reference evidence="4" key="1">
    <citation type="journal article" date="2019" name="Int. J. Syst. Evol. Microbiol.">
        <title>The Global Catalogue of Microorganisms (GCM) 10K type strain sequencing project: providing services to taxonomists for standard genome sequencing and annotation.</title>
        <authorList>
            <consortium name="The Broad Institute Genomics Platform"/>
            <consortium name="The Broad Institute Genome Sequencing Center for Infectious Disease"/>
            <person name="Wu L."/>
            <person name="Ma J."/>
        </authorList>
    </citation>
    <scope>NUCLEOTIDE SEQUENCE [LARGE SCALE GENOMIC DNA]</scope>
    <source>
        <strain evidence="4">CGMCC 4.7242</strain>
    </source>
</reference>
<dbReference type="Gene3D" id="3.30.1200.10">
    <property type="entry name" value="YggU-like"/>
    <property type="match status" value="1"/>
</dbReference>
<name>A0ABW4S1T5_9RHOB</name>
<dbReference type="Pfam" id="PF02594">
    <property type="entry name" value="DUF167"/>
    <property type="match status" value="1"/>
</dbReference>
<dbReference type="InterPro" id="IPR036591">
    <property type="entry name" value="YggU-like_sf"/>
</dbReference>
<dbReference type="HAMAP" id="MF_00634">
    <property type="entry name" value="UPF0235"/>
    <property type="match status" value="1"/>
</dbReference>
<evidence type="ECO:0000313" key="4">
    <source>
        <dbReference type="Proteomes" id="UP001597353"/>
    </source>
</evidence>
<keyword evidence="4" id="KW-1185">Reference proteome</keyword>
<dbReference type="PANTHER" id="PTHR13420:SF7">
    <property type="entry name" value="UPF0235 PROTEIN C15ORF40"/>
    <property type="match status" value="1"/>
</dbReference>
<evidence type="ECO:0000313" key="3">
    <source>
        <dbReference type="EMBL" id="MFD1911451.1"/>
    </source>
</evidence>
<dbReference type="PANTHER" id="PTHR13420">
    <property type="entry name" value="UPF0235 PROTEIN C15ORF40"/>
    <property type="match status" value="1"/>
</dbReference>
<accession>A0ABW4S1T5</accession>
<proteinExistence type="inferred from homology"/>
<organism evidence="3 4">
    <name type="scientific">Halodurantibacterium flavum</name>
    <dbReference type="NCBI Taxonomy" id="1382802"/>
    <lineage>
        <taxon>Bacteria</taxon>
        <taxon>Pseudomonadati</taxon>
        <taxon>Pseudomonadota</taxon>
        <taxon>Alphaproteobacteria</taxon>
        <taxon>Rhodobacterales</taxon>
        <taxon>Paracoccaceae</taxon>
        <taxon>Halodurantibacterium</taxon>
    </lineage>
</organism>
<dbReference type="Proteomes" id="UP001597353">
    <property type="component" value="Unassembled WGS sequence"/>
</dbReference>
<dbReference type="SMART" id="SM01152">
    <property type="entry name" value="DUF167"/>
    <property type="match status" value="1"/>
</dbReference>
<dbReference type="SUPFAM" id="SSF69786">
    <property type="entry name" value="YggU-like"/>
    <property type="match status" value="1"/>
</dbReference>
<evidence type="ECO:0000256" key="1">
    <source>
        <dbReference type="ARBA" id="ARBA00010364"/>
    </source>
</evidence>
<gene>
    <name evidence="3" type="ORF">ACFSGJ_04395</name>
</gene>
<comment type="similarity">
    <text evidence="1 2">Belongs to the UPF0235 family.</text>
</comment>
<dbReference type="NCBIfam" id="TIGR00251">
    <property type="entry name" value="DUF167 family protein"/>
    <property type="match status" value="1"/>
</dbReference>
<evidence type="ECO:0000256" key="2">
    <source>
        <dbReference type="HAMAP-Rule" id="MF_00634"/>
    </source>
</evidence>
<dbReference type="EMBL" id="JBHUGH010000003">
    <property type="protein sequence ID" value="MFD1911451.1"/>
    <property type="molecule type" value="Genomic_DNA"/>
</dbReference>